<evidence type="ECO:0000313" key="1">
    <source>
        <dbReference type="EMBL" id="PSR60800.1"/>
    </source>
</evidence>
<protein>
    <submittedName>
        <fullName evidence="1">Uncharacterized protein</fullName>
    </submittedName>
</protein>
<dbReference type="SUPFAM" id="SSF69593">
    <property type="entry name" value="Glycerol-3-phosphate (1)-acyltransferase"/>
    <property type="match status" value="1"/>
</dbReference>
<evidence type="ECO:0000313" key="2">
    <source>
        <dbReference type="Proteomes" id="UP000241647"/>
    </source>
</evidence>
<dbReference type="RefSeq" id="WP_084493709.1">
    <property type="nucleotide sequence ID" value="NZ_PYHS01000012.1"/>
</dbReference>
<gene>
    <name evidence="1" type="ORF">C8259_22360</name>
</gene>
<dbReference type="AlphaFoldDB" id="A0A2T2YZ66"/>
<dbReference type="Proteomes" id="UP000241647">
    <property type="component" value="Unassembled WGS sequence"/>
</dbReference>
<organism evidence="1 2">
    <name type="scientific">Nocardia nova</name>
    <dbReference type="NCBI Taxonomy" id="37330"/>
    <lineage>
        <taxon>Bacteria</taxon>
        <taxon>Bacillati</taxon>
        <taxon>Actinomycetota</taxon>
        <taxon>Actinomycetes</taxon>
        <taxon>Mycobacteriales</taxon>
        <taxon>Nocardiaceae</taxon>
        <taxon>Nocardia</taxon>
    </lineage>
</organism>
<sequence length="78" mass="8672">MVPVVPVALSGTDRVNRRGRRLLRFGKVRIVFGAPRTFPPVDRAAVRTATDEPMVELAMRSGRRYVDCYAAHFRAGSA</sequence>
<reference evidence="1 2" key="1">
    <citation type="submission" date="2018-02" db="EMBL/GenBank/DDBJ databases">
        <title>8 Nocardia nova and 1 Nocardia cyriacigeorgica strain used for evolution to TMP-SMX.</title>
        <authorList>
            <person name="Mehta H."/>
            <person name="Weng J."/>
            <person name="Shamoo Y."/>
        </authorList>
    </citation>
    <scope>NUCLEOTIDE SEQUENCE [LARGE SCALE GENOMIC DNA]</scope>
    <source>
        <strain evidence="1 2">ATCC 33727</strain>
    </source>
</reference>
<accession>A0A2T2YZ66</accession>
<proteinExistence type="predicted"/>
<comment type="caution">
    <text evidence="1">The sequence shown here is derived from an EMBL/GenBank/DDBJ whole genome shotgun (WGS) entry which is preliminary data.</text>
</comment>
<dbReference type="EMBL" id="PYHS01000012">
    <property type="protein sequence ID" value="PSR60800.1"/>
    <property type="molecule type" value="Genomic_DNA"/>
</dbReference>
<name>A0A2T2YZ66_9NOCA</name>